<dbReference type="NCBIfam" id="TIGR00594">
    <property type="entry name" value="polc"/>
    <property type="match status" value="1"/>
</dbReference>
<dbReference type="Proteomes" id="UP001562065">
    <property type="component" value="Unassembled WGS sequence"/>
</dbReference>
<dbReference type="Gene3D" id="1.10.150.870">
    <property type="match status" value="1"/>
</dbReference>
<keyword evidence="7 13" id="KW-0548">Nucleotidyltransferase</keyword>
<dbReference type="PANTHER" id="PTHR32294">
    <property type="entry name" value="DNA POLYMERASE III SUBUNIT ALPHA"/>
    <property type="match status" value="1"/>
</dbReference>
<dbReference type="InterPro" id="IPR023073">
    <property type="entry name" value="DnaE2"/>
</dbReference>
<evidence type="ECO:0000256" key="12">
    <source>
        <dbReference type="ARBA" id="ARBA00049244"/>
    </source>
</evidence>
<dbReference type="InterPro" id="IPR004805">
    <property type="entry name" value="DnaE2/DnaE/PolC"/>
</dbReference>
<keyword evidence="11 13" id="KW-0234">DNA repair</keyword>
<evidence type="ECO:0000256" key="13">
    <source>
        <dbReference type="HAMAP-Rule" id="MF_01902"/>
    </source>
</evidence>
<name>A0ABV4AHL9_9GAMM</name>
<dbReference type="CDD" id="cd07434">
    <property type="entry name" value="PHP_PolIIIA_DnaE2"/>
    <property type="match status" value="1"/>
</dbReference>
<dbReference type="RefSeq" id="WP_369455563.1">
    <property type="nucleotide sequence ID" value="NZ_JBGCUO010000001.1"/>
</dbReference>
<proteinExistence type="inferred from homology"/>
<dbReference type="SMART" id="SM00481">
    <property type="entry name" value="POLIIIAc"/>
    <property type="match status" value="1"/>
</dbReference>
<gene>
    <name evidence="13" type="primary">dnaE2</name>
    <name evidence="15" type="ORF">AB5I84_09230</name>
</gene>
<accession>A0ABV4AHL9</accession>
<dbReference type="InterPro" id="IPR011708">
    <property type="entry name" value="DNA_pol3_alpha_NTPase_dom"/>
</dbReference>
<evidence type="ECO:0000256" key="10">
    <source>
        <dbReference type="ARBA" id="ARBA00022932"/>
    </source>
</evidence>
<dbReference type="GO" id="GO:0003887">
    <property type="term" value="F:DNA-directed DNA polymerase activity"/>
    <property type="evidence" value="ECO:0007669"/>
    <property type="project" value="UniProtKB-EC"/>
</dbReference>
<dbReference type="EC" id="2.7.7.7" evidence="3 13"/>
<keyword evidence="5 13" id="KW-0963">Cytoplasm</keyword>
<evidence type="ECO:0000256" key="2">
    <source>
        <dbReference type="ARBA" id="ARBA00007391"/>
    </source>
</evidence>
<keyword evidence="9 13" id="KW-0227">DNA damage</keyword>
<keyword evidence="16" id="KW-1185">Reference proteome</keyword>
<dbReference type="InterPro" id="IPR016195">
    <property type="entry name" value="Pol/histidinol_Pase-like"/>
</dbReference>
<evidence type="ECO:0000256" key="7">
    <source>
        <dbReference type="ARBA" id="ARBA00022695"/>
    </source>
</evidence>
<comment type="subcellular location">
    <subcellularLocation>
        <location evidence="1 13">Cytoplasm</location>
    </subcellularLocation>
</comment>
<dbReference type="Gene3D" id="3.20.20.140">
    <property type="entry name" value="Metal-dependent hydrolases"/>
    <property type="match status" value="1"/>
</dbReference>
<evidence type="ECO:0000256" key="11">
    <source>
        <dbReference type="ARBA" id="ARBA00023204"/>
    </source>
</evidence>
<comment type="caution">
    <text evidence="15">The sequence shown here is derived from an EMBL/GenBank/DDBJ whole genome shotgun (WGS) entry which is preliminary data.</text>
</comment>
<dbReference type="InterPro" id="IPR004365">
    <property type="entry name" value="NA-bd_OB_tRNA"/>
</dbReference>
<dbReference type="InterPro" id="IPR003141">
    <property type="entry name" value="Pol/His_phosphatase_N"/>
</dbReference>
<dbReference type="PANTHER" id="PTHR32294:SF4">
    <property type="entry name" value="ERROR-PRONE DNA POLYMERASE"/>
    <property type="match status" value="1"/>
</dbReference>
<dbReference type="EMBL" id="JBGCUO010000001">
    <property type="protein sequence ID" value="MEY1662327.1"/>
    <property type="molecule type" value="Genomic_DNA"/>
</dbReference>
<dbReference type="SUPFAM" id="SSF89550">
    <property type="entry name" value="PHP domain-like"/>
    <property type="match status" value="1"/>
</dbReference>
<evidence type="ECO:0000256" key="9">
    <source>
        <dbReference type="ARBA" id="ARBA00022763"/>
    </source>
</evidence>
<evidence type="ECO:0000256" key="5">
    <source>
        <dbReference type="ARBA" id="ARBA00022490"/>
    </source>
</evidence>
<evidence type="ECO:0000256" key="8">
    <source>
        <dbReference type="ARBA" id="ARBA00022705"/>
    </source>
</evidence>
<evidence type="ECO:0000256" key="3">
    <source>
        <dbReference type="ARBA" id="ARBA00012417"/>
    </source>
</evidence>
<dbReference type="Pfam" id="PF07733">
    <property type="entry name" value="DNA_pol3_alpha"/>
    <property type="match status" value="1"/>
</dbReference>
<comment type="catalytic activity">
    <reaction evidence="12 13">
        <text>DNA(n) + a 2'-deoxyribonucleoside 5'-triphosphate = DNA(n+1) + diphosphate</text>
        <dbReference type="Rhea" id="RHEA:22508"/>
        <dbReference type="Rhea" id="RHEA-COMP:17339"/>
        <dbReference type="Rhea" id="RHEA-COMP:17340"/>
        <dbReference type="ChEBI" id="CHEBI:33019"/>
        <dbReference type="ChEBI" id="CHEBI:61560"/>
        <dbReference type="ChEBI" id="CHEBI:173112"/>
        <dbReference type="EC" id="2.7.7.7"/>
    </reaction>
</comment>
<dbReference type="HAMAP" id="MF_01902">
    <property type="entry name" value="DNApol_error_prone"/>
    <property type="match status" value="1"/>
</dbReference>
<evidence type="ECO:0000259" key="14">
    <source>
        <dbReference type="SMART" id="SM00481"/>
    </source>
</evidence>
<comment type="function">
    <text evidence="13">DNA polymerase involved in damage-induced mutagenesis and translesion synthesis (TLS). It is not the major replicative DNA polymerase.</text>
</comment>
<keyword evidence="10 13" id="KW-0239">DNA-directed DNA polymerase</keyword>
<evidence type="ECO:0000256" key="1">
    <source>
        <dbReference type="ARBA" id="ARBA00004496"/>
    </source>
</evidence>
<dbReference type="InterPro" id="IPR029460">
    <property type="entry name" value="DNAPol_HHH"/>
</dbReference>
<dbReference type="InterPro" id="IPR004013">
    <property type="entry name" value="PHP_dom"/>
</dbReference>
<dbReference type="Pfam" id="PF14579">
    <property type="entry name" value="HHH_6"/>
    <property type="match status" value="1"/>
</dbReference>
<dbReference type="Pfam" id="PF02811">
    <property type="entry name" value="PHP"/>
    <property type="match status" value="1"/>
</dbReference>
<dbReference type="SUPFAM" id="SSF50249">
    <property type="entry name" value="Nucleic acid-binding proteins"/>
    <property type="match status" value="1"/>
</dbReference>
<dbReference type="NCBIfam" id="NF004225">
    <property type="entry name" value="PRK05672.1"/>
    <property type="match status" value="1"/>
</dbReference>
<evidence type="ECO:0000256" key="4">
    <source>
        <dbReference type="ARBA" id="ARBA00017273"/>
    </source>
</evidence>
<dbReference type="Pfam" id="PF17657">
    <property type="entry name" value="DNA_pol3_finger"/>
    <property type="match status" value="1"/>
</dbReference>
<comment type="similarity">
    <text evidence="2 13">Belongs to the DNA polymerase type-C family. DnaE2 subfamily.</text>
</comment>
<dbReference type="InterPro" id="IPR012340">
    <property type="entry name" value="NA-bd_OB-fold"/>
</dbReference>
<dbReference type="CDD" id="cd04485">
    <property type="entry name" value="DnaE_OBF"/>
    <property type="match status" value="1"/>
</dbReference>
<reference evidence="15 16" key="1">
    <citation type="submission" date="2024-07" db="EMBL/GenBank/DDBJ databases">
        <authorList>
            <person name="Ren Q."/>
        </authorList>
    </citation>
    <scope>NUCLEOTIDE SEQUENCE [LARGE SCALE GENOMIC DNA]</scope>
    <source>
        <strain evidence="15 16">REN37</strain>
    </source>
</reference>
<keyword evidence="6 13" id="KW-0808">Transferase</keyword>
<dbReference type="Gene3D" id="2.40.50.140">
    <property type="entry name" value="Nucleic acid-binding proteins"/>
    <property type="match status" value="1"/>
</dbReference>
<evidence type="ECO:0000313" key="15">
    <source>
        <dbReference type="EMBL" id="MEY1662327.1"/>
    </source>
</evidence>
<sequence length="1033" mass="115456">MFAELHTTSAFTFLTGASQPAELVRQASALGYRALAITDECSLAGVVRAHCAAEAVGLPLIIGSQFRLTDLPGRLVLLVSNQSAYTDLCRRISRARQHPQKGHYHADLALFDDADDGLLALWSPGPATDEVADHQALTALAERFPTRLWIACALLHTGSDRRHYQRLLTLADAHGLPMVASNDAHMHSPERQPLQDVLTALRHRTSVDALGDRRFANAERHLRPLATLAQLYPPALLQESLHIAARCQFSLRQLQYRYPREIVPDGLTAQQHLRQQVQAGATQRYPDGVPTAVQQQLQAELALIDELGYQAFFLTVHDLVRFARGRGILCQGRGSAANSAVCYCLGITEVDPARSQLLFERFLSRERDEPPDIDVDFEHQRREEVIQYIYRKYGRDRAALAATVISYRLRSAIRDVGRALGIDRQQLELLSRQLAWWDQPDTLSQRLREAGLGDSHRVRQFQLRVQELVGFPRHLSQHVGGFVISDAPLSTLVPVEQAAMPDRTLIQWDKDDLEAMKLLKVDVLALGMLSALRRMLALINEQDPRRRQPLTLADLPAEDPHTYAMLCNGDSVGVFQVESRAQMNMLPRLRPRTFYDLVVQVAIVRPGPIQGQMVHPYLQRRQAPQQVQYPDPAVEQILARTLGVPIFQEQVIKMAMVCAGFTAGDADALRRAMARWGKSGELLQFRHQLLEGMRARGYDASFAERLFEQMKGFGAYGFPESHAASFALLVYQSAWLKRHHPAAFYAGLLNSLPMGFYSPSQLLQDAQRHGIEVRPVCVDHSHWDYSLEDAERLRFGLQPALRVGLRQVQGLAQEAAERVVAARQQGRFRSVAELCQRAALPPKARRALVAANALQRLCGHRHQAHWAMQAVPPVSPLLPADSLRDSPVYLDAPSEFDSLRADYASLHLSLGRHPLALLRPLAPFSHYLTARQLRRQRHGALVRVAGLITTRQRPGTASGVLFLTLEDETGNTNVVVWRTLQERYRRALLGGVLIGITGTLEKSPEGVVHLVAGRITDHSSALAGLRPDSHDFH</sequence>
<dbReference type="InterPro" id="IPR040982">
    <property type="entry name" value="DNA_pol3_finger"/>
</dbReference>
<evidence type="ECO:0000256" key="6">
    <source>
        <dbReference type="ARBA" id="ARBA00022679"/>
    </source>
</evidence>
<protein>
    <recommendedName>
        <fullName evidence="4 13">Error-prone DNA polymerase</fullName>
        <ecNumber evidence="3 13">2.7.7.7</ecNumber>
    </recommendedName>
</protein>
<keyword evidence="8 13" id="KW-0235">DNA replication</keyword>
<feature type="domain" description="Polymerase/histidinol phosphatase N-terminal" evidence="14">
    <location>
        <begin position="3"/>
        <end position="70"/>
    </location>
</feature>
<evidence type="ECO:0000313" key="16">
    <source>
        <dbReference type="Proteomes" id="UP001562065"/>
    </source>
</evidence>
<dbReference type="Pfam" id="PF01336">
    <property type="entry name" value="tRNA_anti-codon"/>
    <property type="match status" value="1"/>
</dbReference>
<organism evidence="15 16">
    <name type="scientific">Isoalcanivorax beigongshangi</name>
    <dbReference type="NCBI Taxonomy" id="3238810"/>
    <lineage>
        <taxon>Bacteria</taxon>
        <taxon>Pseudomonadati</taxon>
        <taxon>Pseudomonadota</taxon>
        <taxon>Gammaproteobacteria</taxon>
        <taxon>Oceanospirillales</taxon>
        <taxon>Alcanivoracaceae</taxon>
        <taxon>Isoalcanivorax</taxon>
    </lineage>
</organism>